<proteinExistence type="predicted"/>
<accession>X1SFX1</accession>
<reference evidence="1" key="1">
    <citation type="journal article" date="2014" name="Front. Microbiol.">
        <title>High frequency of phylogenetically diverse reductive dehalogenase-homologous genes in deep subseafloor sedimentary metagenomes.</title>
        <authorList>
            <person name="Kawai M."/>
            <person name="Futagami T."/>
            <person name="Toyoda A."/>
            <person name="Takaki Y."/>
            <person name="Nishi S."/>
            <person name="Hori S."/>
            <person name="Arai W."/>
            <person name="Tsubouchi T."/>
            <person name="Morono Y."/>
            <person name="Uchiyama I."/>
            <person name="Ito T."/>
            <person name="Fujiyama A."/>
            <person name="Inagaki F."/>
            <person name="Takami H."/>
        </authorList>
    </citation>
    <scope>NUCLEOTIDE SEQUENCE</scope>
    <source>
        <strain evidence="1">Expedition CK06-06</strain>
    </source>
</reference>
<comment type="caution">
    <text evidence="1">The sequence shown here is derived from an EMBL/GenBank/DDBJ whole genome shotgun (WGS) entry which is preliminary data.</text>
</comment>
<dbReference type="EMBL" id="BARW01012912">
    <property type="protein sequence ID" value="GAI74320.1"/>
    <property type="molecule type" value="Genomic_DNA"/>
</dbReference>
<sequence length="46" mass="5442">IQMKKLLSKKYQQRNEKINRKLAGHKSTATRNYNQKIKKLLNNQGS</sequence>
<dbReference type="AlphaFoldDB" id="X1SFX1"/>
<feature type="non-terminal residue" evidence="1">
    <location>
        <position position="1"/>
    </location>
</feature>
<name>X1SFX1_9ZZZZ</name>
<evidence type="ECO:0000313" key="1">
    <source>
        <dbReference type="EMBL" id="GAI74320.1"/>
    </source>
</evidence>
<gene>
    <name evidence="1" type="ORF">S12H4_24024</name>
</gene>
<organism evidence="1">
    <name type="scientific">marine sediment metagenome</name>
    <dbReference type="NCBI Taxonomy" id="412755"/>
    <lineage>
        <taxon>unclassified sequences</taxon>
        <taxon>metagenomes</taxon>
        <taxon>ecological metagenomes</taxon>
    </lineage>
</organism>
<protein>
    <submittedName>
        <fullName evidence="1">Uncharacterized protein</fullName>
    </submittedName>
</protein>